<evidence type="ECO:0000313" key="1">
    <source>
        <dbReference type="EMBL" id="MEE9657571.1"/>
    </source>
</evidence>
<comment type="caution">
    <text evidence="1">The sequence shown here is derived from an EMBL/GenBank/DDBJ whole genome shotgun (WGS) entry which is preliminary data.</text>
</comment>
<organism evidence="1 2">
    <name type="scientific">Kluyvera ascorbata</name>
    <dbReference type="NCBI Taxonomy" id="51288"/>
    <lineage>
        <taxon>Bacteria</taxon>
        <taxon>Pseudomonadati</taxon>
        <taxon>Pseudomonadota</taxon>
        <taxon>Gammaproteobacteria</taxon>
        <taxon>Enterobacterales</taxon>
        <taxon>Enterobacteriaceae</taxon>
        <taxon>Kluyvera</taxon>
    </lineage>
</organism>
<protein>
    <submittedName>
        <fullName evidence="1">ABC transporter</fullName>
    </submittedName>
</protein>
<dbReference type="RefSeq" id="WP_063160578.1">
    <property type="nucleotide sequence ID" value="NZ_JAZKKV010000004.1"/>
</dbReference>
<keyword evidence="2" id="KW-1185">Reference proteome</keyword>
<sequence length="93" mass="10641">MTEFNVTPKAENVHLLSWLDLNEAEQSEMDHVEYDDQGSTRFFHHEGALFDVADFMIDDRAPEWHAGYPLNAFAMLMIRLTEGGDSVDIGLMH</sequence>
<dbReference type="AlphaFoldDB" id="A0AB35XDQ0"/>
<dbReference type="EMBL" id="JAZKKV010000004">
    <property type="protein sequence ID" value="MEE9657571.1"/>
    <property type="molecule type" value="Genomic_DNA"/>
</dbReference>
<gene>
    <name evidence="1" type="ORF">V4836_26315</name>
</gene>
<name>A0AB35XDQ0_9ENTR</name>
<accession>A0AB35XDQ0</accession>
<reference evidence="1 2" key="1">
    <citation type="submission" date="2023-10" db="EMBL/GenBank/DDBJ databases">
        <title>Wastewater isolates of ESBL- and carbapenemase-producing Gram-negative bacteria from New Zealand.</title>
        <authorList>
            <person name="Straub C."/>
            <person name="Weaver L."/>
            <person name="Cornelius A."/>
            <person name="Mcgill E."/>
            <person name="Dyet K."/>
            <person name="White L."/>
            <person name="Pattis I."/>
        </authorList>
    </citation>
    <scope>NUCLEOTIDE SEQUENCE [LARGE SCALE GENOMIC DNA]</scope>
    <source>
        <strain evidence="1 2">ESBL09</strain>
    </source>
</reference>
<evidence type="ECO:0000313" key="2">
    <source>
        <dbReference type="Proteomes" id="UP001331691"/>
    </source>
</evidence>
<dbReference type="Proteomes" id="UP001331691">
    <property type="component" value="Unassembled WGS sequence"/>
</dbReference>
<proteinExistence type="predicted"/>